<organism evidence="1 2">
    <name type="scientific">Purpureocillium lilacinum</name>
    <name type="common">Paecilomyces lilacinus</name>
    <dbReference type="NCBI Taxonomy" id="33203"/>
    <lineage>
        <taxon>Eukaryota</taxon>
        <taxon>Fungi</taxon>
        <taxon>Dikarya</taxon>
        <taxon>Ascomycota</taxon>
        <taxon>Pezizomycotina</taxon>
        <taxon>Sordariomycetes</taxon>
        <taxon>Hypocreomycetidae</taxon>
        <taxon>Hypocreales</taxon>
        <taxon>Ophiocordycipitaceae</taxon>
        <taxon>Purpureocillium</taxon>
    </lineage>
</organism>
<dbReference type="EMBL" id="JBGNUJ010000012">
    <property type="protein sequence ID" value="KAL3953069.1"/>
    <property type="molecule type" value="Genomic_DNA"/>
</dbReference>
<dbReference type="Proteomes" id="UP001638806">
    <property type="component" value="Unassembled WGS sequence"/>
</dbReference>
<gene>
    <name evidence="1" type="ORF">ACCO45_013012</name>
</gene>
<name>A0ACC4DBV9_PURLI</name>
<evidence type="ECO:0000313" key="1">
    <source>
        <dbReference type="EMBL" id="KAL3953069.1"/>
    </source>
</evidence>
<accession>A0ACC4DBV9</accession>
<reference evidence="1" key="1">
    <citation type="submission" date="2024-12" db="EMBL/GenBank/DDBJ databases">
        <title>Comparative genomics and development of molecular markers within Purpureocillium lilacinum and among Purpureocillium species.</title>
        <authorList>
            <person name="Yeh Z.-Y."/>
            <person name="Ni N.-T."/>
            <person name="Lo P.-H."/>
            <person name="Mushyakhwo K."/>
            <person name="Lin C.-F."/>
            <person name="Nai Y.-S."/>
        </authorList>
    </citation>
    <scope>NUCLEOTIDE SEQUENCE</scope>
    <source>
        <strain evidence="1">NCHU-NPUST-175</strain>
    </source>
</reference>
<protein>
    <submittedName>
        <fullName evidence="1">Uncharacterized protein</fullName>
    </submittedName>
</protein>
<proteinExistence type="predicted"/>
<evidence type="ECO:0000313" key="2">
    <source>
        <dbReference type="Proteomes" id="UP001638806"/>
    </source>
</evidence>
<comment type="caution">
    <text evidence="1">The sequence shown here is derived from an EMBL/GenBank/DDBJ whole genome shotgun (WGS) entry which is preliminary data.</text>
</comment>
<keyword evidence="2" id="KW-1185">Reference proteome</keyword>
<sequence length="592" mass="64393">MSSRLMPVYTGHGHETERGRVTARQPPLRVCSDDDDDHDGDKIEPFNQASGVEAYRSASHVSGPDAFHHNADGPAPDTDEANEMYDRLGAHRKTIVVAVCSFCAFLSPMSSTSILAATPEVAAEYHTTGSIINVSNAGYMVFMGISPVVWGPMSDVFGRRPVLLLTAVLFFLLSLATALAPNLASFFVFRAASAFEGTSFILLGAACLGDIYRPTERGTAIGWFLSGTLIGPAFGPFIGGIIVTYASWRSIFWLQTALSGTAVLGVFFLVPETIHHRKYADLEGYSAPDRMKALLSMINPIRPLRLFRYWNQVLVACGSSALVWNMYSLLTPIRYVLNPRFHLESPLLGGLFYLAPGCGYLLGTFMGGRWADRTVRVWIKKRNGVRVPEDRLRSAVPFMGLLMPACILIYGWAVDKAVGGIPLPVIVLFLQGVGQLFCFPSLNTYCLDVMPGQGAEVTAANYFVRYLAGCLGTAVVLPAIEGVGVGWFQTISALFLVASTIGVMAAIRWGESWRKATDAKKARERMQKRQLNRSASAMTAKDDTAGVSDKDKEETDTEMGVDGNEKSVPVRSSSPEPVKQSRASPEKGFKPA</sequence>